<dbReference type="Pfam" id="PF12911">
    <property type="entry name" value="OppC_N"/>
    <property type="match status" value="1"/>
</dbReference>
<proteinExistence type="inferred from homology"/>
<dbReference type="EMBL" id="DPVV01000407">
    <property type="protein sequence ID" value="HCL03135.1"/>
    <property type="molecule type" value="Genomic_DNA"/>
</dbReference>
<feature type="transmembrane region" description="Helical" evidence="7">
    <location>
        <begin position="569"/>
        <end position="593"/>
    </location>
</feature>
<dbReference type="InterPro" id="IPR035906">
    <property type="entry name" value="MetI-like_sf"/>
</dbReference>
<keyword evidence="5 7" id="KW-1133">Transmembrane helix</keyword>
<evidence type="ECO:0000313" key="11">
    <source>
        <dbReference type="Proteomes" id="UP000262969"/>
    </source>
</evidence>
<comment type="caution">
    <text evidence="10">The sequence shown here is derived from an EMBL/GenBank/DDBJ whole genome shotgun (WGS) entry which is preliminary data.</text>
</comment>
<feature type="transmembrane region" description="Helical" evidence="7">
    <location>
        <begin position="516"/>
        <end position="549"/>
    </location>
</feature>
<dbReference type="Proteomes" id="UP000262969">
    <property type="component" value="Unassembled WGS sequence"/>
</dbReference>
<feature type="transmembrane region" description="Helical" evidence="7">
    <location>
        <begin position="427"/>
        <end position="450"/>
    </location>
</feature>
<feature type="compositionally biased region" description="Polar residues" evidence="8">
    <location>
        <begin position="13"/>
        <end position="33"/>
    </location>
</feature>
<evidence type="ECO:0000259" key="9">
    <source>
        <dbReference type="PROSITE" id="PS50928"/>
    </source>
</evidence>
<keyword evidence="2 7" id="KW-0813">Transport</keyword>
<evidence type="ECO:0000256" key="2">
    <source>
        <dbReference type="ARBA" id="ARBA00022448"/>
    </source>
</evidence>
<dbReference type="PANTHER" id="PTHR43386">
    <property type="entry name" value="OLIGOPEPTIDE TRANSPORT SYSTEM PERMEASE PROTEIN APPC"/>
    <property type="match status" value="1"/>
</dbReference>
<evidence type="ECO:0000256" key="3">
    <source>
        <dbReference type="ARBA" id="ARBA00022475"/>
    </source>
</evidence>
<evidence type="ECO:0000256" key="5">
    <source>
        <dbReference type="ARBA" id="ARBA00022989"/>
    </source>
</evidence>
<dbReference type="CDD" id="cd06261">
    <property type="entry name" value="TM_PBP2"/>
    <property type="match status" value="1"/>
</dbReference>
<dbReference type="PROSITE" id="PS50928">
    <property type="entry name" value="ABC_TM1"/>
    <property type="match status" value="1"/>
</dbReference>
<evidence type="ECO:0000256" key="6">
    <source>
        <dbReference type="ARBA" id="ARBA00023136"/>
    </source>
</evidence>
<reference evidence="10 11" key="1">
    <citation type="journal article" date="2018" name="Nat. Biotechnol.">
        <title>A standardized bacterial taxonomy based on genome phylogeny substantially revises the tree of life.</title>
        <authorList>
            <person name="Parks D.H."/>
            <person name="Chuvochina M."/>
            <person name="Waite D.W."/>
            <person name="Rinke C."/>
            <person name="Skarshewski A."/>
            <person name="Chaumeil P.A."/>
            <person name="Hugenholtz P."/>
        </authorList>
    </citation>
    <scope>NUCLEOTIDE SEQUENCE [LARGE SCALE GENOMIC DNA]</scope>
    <source>
        <strain evidence="10">UBA11728</strain>
    </source>
</reference>
<organism evidence="10 11">
    <name type="scientific">Lachnoclostridium phytofermentans</name>
    <dbReference type="NCBI Taxonomy" id="66219"/>
    <lineage>
        <taxon>Bacteria</taxon>
        <taxon>Bacillati</taxon>
        <taxon>Bacillota</taxon>
        <taxon>Clostridia</taxon>
        <taxon>Lachnospirales</taxon>
        <taxon>Lachnospiraceae</taxon>
    </lineage>
</organism>
<keyword evidence="3" id="KW-1003">Cell membrane</keyword>
<gene>
    <name evidence="10" type="ORF">DHW61_12140</name>
</gene>
<comment type="similarity">
    <text evidence="7">Belongs to the binding-protein-dependent transport system permease family.</text>
</comment>
<evidence type="ECO:0000256" key="4">
    <source>
        <dbReference type="ARBA" id="ARBA00022692"/>
    </source>
</evidence>
<comment type="subcellular location">
    <subcellularLocation>
        <location evidence="1 7">Cell membrane</location>
        <topology evidence="1 7">Multi-pass membrane protein</topology>
    </subcellularLocation>
</comment>
<evidence type="ECO:0000256" key="1">
    <source>
        <dbReference type="ARBA" id="ARBA00004651"/>
    </source>
</evidence>
<dbReference type="Pfam" id="PF00528">
    <property type="entry name" value="BPD_transp_1"/>
    <property type="match status" value="1"/>
</dbReference>
<sequence length="603" mass="66884">MENKNENNKQNQSNASLVQNNQPAKNEKTMNQSAEKKTVLDEDQRVKVLSPSMLVFKRFIRNKLAIIGSFIIVGMFLFAFVGGVVSPYGESQVFMGYETMSKEYASVTKNKEFRYTTADGKNFPSAVKAEVILAVSSGKSEFTSMGKVYALTKEGENLYRISLMDKYATATMIRGIADVKAVDGKKLSEEVKNGFLAAIDAKETSFTVDGVTYQVSNQGKEYSLGVLDDVALASHKIFDAYDAATKLSIEFKIQAEKAFNEGKTSFEVEGVTYYIEPEGSSGTIYYNENGNKVNYAQLSDFVVAPIGNDVFLDVEFKSLIQQAINDGETSVTQTDAEGNEIVYKIERKNEQYTVKADSATQLIRIYEKPSKEHWLGTDGNGMDIMTRLMYGGRISLMIGFIVVSIQTFLGVVLGGIAGYFGKWVDNLIMRIVDIFYCIPSMPLIIILGSVMDSLKASPQVRIYSLMAIMGLLGWPGIARMVRGQILSLREQEFMTATEAMGISIPRRIFRHLIPNVIPQLIVMATMGLGSIILTESTLSFLGIGVRFPFASWGNIITSVSNVHVMTNYWFVWIPAGICILLTVLAFNFIGDGLRDAFDPKMKR</sequence>
<dbReference type="GO" id="GO:0055085">
    <property type="term" value="P:transmembrane transport"/>
    <property type="evidence" value="ECO:0007669"/>
    <property type="project" value="InterPro"/>
</dbReference>
<dbReference type="InterPro" id="IPR050366">
    <property type="entry name" value="BP-dependent_transpt_permease"/>
</dbReference>
<feature type="transmembrane region" description="Helical" evidence="7">
    <location>
        <begin position="64"/>
        <end position="85"/>
    </location>
</feature>
<dbReference type="InterPro" id="IPR025966">
    <property type="entry name" value="OppC_N"/>
</dbReference>
<accession>A0A3D2X9D1</accession>
<feature type="transmembrane region" description="Helical" evidence="7">
    <location>
        <begin position="394"/>
        <end position="420"/>
    </location>
</feature>
<feature type="domain" description="ABC transmembrane type-1" evidence="9">
    <location>
        <begin position="392"/>
        <end position="590"/>
    </location>
</feature>
<dbReference type="PANTHER" id="PTHR43386:SF1">
    <property type="entry name" value="D,D-DIPEPTIDE TRANSPORT SYSTEM PERMEASE PROTEIN DDPC-RELATED"/>
    <property type="match status" value="1"/>
</dbReference>
<feature type="transmembrane region" description="Helical" evidence="7">
    <location>
        <begin position="462"/>
        <end position="481"/>
    </location>
</feature>
<dbReference type="InterPro" id="IPR000515">
    <property type="entry name" value="MetI-like"/>
</dbReference>
<dbReference type="SUPFAM" id="SSF161098">
    <property type="entry name" value="MetI-like"/>
    <property type="match status" value="1"/>
</dbReference>
<evidence type="ECO:0000256" key="8">
    <source>
        <dbReference type="SAM" id="MobiDB-lite"/>
    </source>
</evidence>
<name>A0A3D2X9D1_9FIRM</name>
<evidence type="ECO:0000256" key="7">
    <source>
        <dbReference type="RuleBase" id="RU363032"/>
    </source>
</evidence>
<keyword evidence="4 7" id="KW-0812">Transmembrane</keyword>
<dbReference type="AlphaFoldDB" id="A0A3D2X9D1"/>
<dbReference type="GO" id="GO:0005886">
    <property type="term" value="C:plasma membrane"/>
    <property type="evidence" value="ECO:0007669"/>
    <property type="project" value="UniProtKB-SubCell"/>
</dbReference>
<dbReference type="Gene3D" id="1.10.3720.10">
    <property type="entry name" value="MetI-like"/>
    <property type="match status" value="1"/>
</dbReference>
<protein>
    <submittedName>
        <fullName evidence="10">ABC transporter permease</fullName>
    </submittedName>
</protein>
<evidence type="ECO:0000313" key="10">
    <source>
        <dbReference type="EMBL" id="HCL03135.1"/>
    </source>
</evidence>
<keyword evidence="6 7" id="KW-0472">Membrane</keyword>
<feature type="region of interest" description="Disordered" evidence="8">
    <location>
        <begin position="1"/>
        <end position="37"/>
    </location>
</feature>